<keyword evidence="1" id="KW-0812">Transmembrane</keyword>
<keyword evidence="3" id="KW-1185">Reference proteome</keyword>
<dbReference type="EMBL" id="JAWLNX010000016">
    <property type="protein sequence ID" value="MEB3370007.1"/>
    <property type="molecule type" value="Genomic_DNA"/>
</dbReference>
<protein>
    <submittedName>
        <fullName evidence="2">Uncharacterized protein</fullName>
    </submittedName>
</protein>
<evidence type="ECO:0000313" key="2">
    <source>
        <dbReference type="EMBL" id="MEB3370007.1"/>
    </source>
</evidence>
<name>A0ABU6AEW4_9PSEU</name>
<keyword evidence="1" id="KW-0472">Membrane</keyword>
<gene>
    <name evidence="2" type="ORF">R4I43_21590</name>
</gene>
<accession>A0ABU6AEW4</accession>
<feature type="transmembrane region" description="Helical" evidence="1">
    <location>
        <begin position="50"/>
        <end position="69"/>
    </location>
</feature>
<comment type="caution">
    <text evidence="2">The sequence shown here is derived from an EMBL/GenBank/DDBJ whole genome shotgun (WGS) entry which is preliminary data.</text>
</comment>
<reference evidence="2 3" key="1">
    <citation type="submission" date="2023-10" db="EMBL/GenBank/DDBJ databases">
        <title>Saccharopolyspora sp. nov., isolated from mangrove soil.</title>
        <authorList>
            <person name="Lu Y."/>
            <person name="Liu W."/>
        </authorList>
    </citation>
    <scope>NUCLEOTIDE SEQUENCE [LARGE SCALE GENOMIC DNA]</scope>
    <source>
        <strain evidence="2 3">S2-29</strain>
    </source>
</reference>
<evidence type="ECO:0000313" key="3">
    <source>
        <dbReference type="Proteomes" id="UP001327093"/>
    </source>
</evidence>
<keyword evidence="1" id="KW-1133">Transmembrane helix</keyword>
<organism evidence="2 3">
    <name type="scientific">Saccharopolyspora mangrovi</name>
    <dbReference type="NCBI Taxonomy" id="3082379"/>
    <lineage>
        <taxon>Bacteria</taxon>
        <taxon>Bacillati</taxon>
        <taxon>Actinomycetota</taxon>
        <taxon>Actinomycetes</taxon>
        <taxon>Pseudonocardiales</taxon>
        <taxon>Pseudonocardiaceae</taxon>
        <taxon>Saccharopolyspora</taxon>
    </lineage>
</organism>
<sequence>MVAQLWLIAGVVLLAAEVISSELVLLVLGVAAVGAAGATCWAHRWRPGRPLVCMAATLLLAYLLHRLWVRSD</sequence>
<proteinExistence type="predicted"/>
<dbReference type="Proteomes" id="UP001327093">
    <property type="component" value="Unassembled WGS sequence"/>
</dbReference>
<dbReference type="RefSeq" id="WP_324267493.1">
    <property type="nucleotide sequence ID" value="NZ_JAWLNX010000016.1"/>
</dbReference>
<evidence type="ECO:0000256" key="1">
    <source>
        <dbReference type="SAM" id="Phobius"/>
    </source>
</evidence>